<accession>A0A077PEZ9</accession>
<gene>
    <name evidence="1" type="ORF">XBKQ1_1070014</name>
</gene>
<organism evidence="1 2">
    <name type="scientific">Xenorhabdus bovienii str. kraussei Quebec</name>
    <dbReference type="NCBI Taxonomy" id="1398203"/>
    <lineage>
        <taxon>Bacteria</taxon>
        <taxon>Pseudomonadati</taxon>
        <taxon>Pseudomonadota</taxon>
        <taxon>Gammaproteobacteria</taxon>
        <taxon>Enterobacterales</taxon>
        <taxon>Morganellaceae</taxon>
        <taxon>Xenorhabdus</taxon>
    </lineage>
</organism>
<dbReference type="EMBL" id="CBSY010000010">
    <property type="protein sequence ID" value="CDH18219.1"/>
    <property type="molecule type" value="Genomic_DNA"/>
</dbReference>
<name>A0A077PEZ9_XENBV</name>
<evidence type="ECO:0000313" key="1">
    <source>
        <dbReference type="EMBL" id="CDH18219.1"/>
    </source>
</evidence>
<proteinExistence type="predicted"/>
<dbReference type="AlphaFoldDB" id="A0A077PEZ9"/>
<comment type="caution">
    <text evidence="1">The sequence shown here is derived from an EMBL/GenBank/DDBJ whole genome shotgun (WGS) entry which is preliminary data.</text>
</comment>
<protein>
    <submittedName>
        <fullName evidence="1">Uncharacterized protein</fullName>
    </submittedName>
</protein>
<reference evidence="1" key="1">
    <citation type="submission" date="2013-07" db="EMBL/GenBank/DDBJ databases">
        <title>Sub-species coevolution in mutualistic symbiosis.</title>
        <authorList>
            <person name="Murfin K."/>
            <person name="Klassen J."/>
            <person name="Lee M."/>
            <person name="Forst S."/>
            <person name="Stock P."/>
            <person name="Goodrich-Blair H."/>
        </authorList>
    </citation>
    <scope>NUCLEOTIDE SEQUENCE [LARGE SCALE GENOMIC DNA]</scope>
    <source>
        <strain evidence="1">Kraussei Quebec</strain>
    </source>
</reference>
<sequence length="51" mass="5950">MCLAGRWFLAWNKKYVPGKTIEQQEINAPYIPVLQRLSSSPIFTLTYKPNH</sequence>
<dbReference type="Proteomes" id="UP000028500">
    <property type="component" value="Unassembled WGS sequence"/>
</dbReference>
<keyword evidence="2" id="KW-1185">Reference proteome</keyword>
<evidence type="ECO:0000313" key="2">
    <source>
        <dbReference type="Proteomes" id="UP000028500"/>
    </source>
</evidence>
<dbReference type="HOGENOM" id="CLU_3105409_0_0_6"/>